<evidence type="ECO:0000256" key="3">
    <source>
        <dbReference type="ARBA" id="ARBA00022840"/>
    </source>
</evidence>
<name>A0A484LBF4_9ASTE</name>
<dbReference type="PROSITE" id="PS50051">
    <property type="entry name" value="MCM_2"/>
    <property type="match status" value="1"/>
</dbReference>
<keyword evidence="6" id="KW-1185">Reference proteome</keyword>
<dbReference type="Gene3D" id="3.40.50.300">
    <property type="entry name" value="P-loop containing nucleotide triphosphate hydrolases"/>
    <property type="match status" value="1"/>
</dbReference>
<keyword evidence="3" id="KW-0067">ATP-binding</keyword>
<dbReference type="GO" id="GO:0005634">
    <property type="term" value="C:nucleus"/>
    <property type="evidence" value="ECO:0007669"/>
    <property type="project" value="TreeGrafter"/>
</dbReference>
<evidence type="ECO:0000259" key="4">
    <source>
        <dbReference type="PROSITE" id="PS50051"/>
    </source>
</evidence>
<dbReference type="EMBL" id="OOIL02001193">
    <property type="protein sequence ID" value="VFQ73428.1"/>
    <property type="molecule type" value="Genomic_DNA"/>
</dbReference>
<reference evidence="5 6" key="1">
    <citation type="submission" date="2018-04" db="EMBL/GenBank/DDBJ databases">
        <authorList>
            <person name="Vogel A."/>
        </authorList>
    </citation>
    <scope>NUCLEOTIDE SEQUENCE [LARGE SCALE GENOMIC DNA]</scope>
</reference>
<evidence type="ECO:0000313" key="6">
    <source>
        <dbReference type="Proteomes" id="UP000595140"/>
    </source>
</evidence>
<evidence type="ECO:0000313" key="5">
    <source>
        <dbReference type="EMBL" id="VFQ73428.1"/>
    </source>
</evidence>
<dbReference type="PANTHER" id="PTHR11630:SF46">
    <property type="entry name" value="DNA REPLICATION LICENSING FACTOR MCM3-RELATED"/>
    <property type="match status" value="1"/>
</dbReference>
<evidence type="ECO:0000256" key="2">
    <source>
        <dbReference type="ARBA" id="ARBA00022741"/>
    </source>
</evidence>
<dbReference type="Proteomes" id="UP000595140">
    <property type="component" value="Unassembled WGS sequence"/>
</dbReference>
<dbReference type="InterPro" id="IPR027417">
    <property type="entry name" value="P-loop_NTPase"/>
</dbReference>
<accession>A0A484LBF4</accession>
<protein>
    <recommendedName>
        <fullName evidence="4">MCM C-terminal AAA(+) ATPase domain-containing protein</fullName>
    </recommendedName>
</protein>
<dbReference type="GO" id="GO:0003697">
    <property type="term" value="F:single-stranded DNA binding"/>
    <property type="evidence" value="ECO:0007669"/>
    <property type="project" value="TreeGrafter"/>
</dbReference>
<dbReference type="GO" id="GO:0000727">
    <property type="term" value="P:double-strand break repair via break-induced replication"/>
    <property type="evidence" value="ECO:0007669"/>
    <property type="project" value="TreeGrafter"/>
</dbReference>
<feature type="domain" description="MCM C-terminal AAA(+) ATPase" evidence="4">
    <location>
        <begin position="1"/>
        <end position="56"/>
    </location>
</feature>
<proteinExistence type="predicted"/>
<dbReference type="Pfam" id="PF00493">
    <property type="entry name" value="MCM"/>
    <property type="match status" value="1"/>
</dbReference>
<dbReference type="InterPro" id="IPR001208">
    <property type="entry name" value="MCM_dom"/>
</dbReference>
<sequence>MVLADRDVVCIDEFDEMNDQGCLSIHEVMEQQTLTAAKAGMHASLNARWSKQYSGNFTSCHRYAWKSR</sequence>
<comment type="subcellular location">
    <subcellularLocation>
        <location evidence="1">Plastid</location>
    </subcellularLocation>
</comment>
<dbReference type="OrthoDB" id="1746226at2759"/>
<dbReference type="GO" id="GO:1902975">
    <property type="term" value="P:mitotic DNA replication initiation"/>
    <property type="evidence" value="ECO:0007669"/>
    <property type="project" value="TreeGrafter"/>
</dbReference>
<dbReference type="GO" id="GO:0009536">
    <property type="term" value="C:plastid"/>
    <property type="evidence" value="ECO:0007669"/>
    <property type="project" value="UniProtKB-SubCell"/>
</dbReference>
<keyword evidence="2" id="KW-0547">Nucleotide-binding</keyword>
<gene>
    <name evidence="5" type="ORF">CCAM_LOCUS15204</name>
</gene>
<dbReference type="GO" id="GO:0006271">
    <property type="term" value="P:DNA strand elongation involved in DNA replication"/>
    <property type="evidence" value="ECO:0007669"/>
    <property type="project" value="TreeGrafter"/>
</dbReference>
<organism evidence="5 6">
    <name type="scientific">Cuscuta campestris</name>
    <dbReference type="NCBI Taxonomy" id="132261"/>
    <lineage>
        <taxon>Eukaryota</taxon>
        <taxon>Viridiplantae</taxon>
        <taxon>Streptophyta</taxon>
        <taxon>Embryophyta</taxon>
        <taxon>Tracheophyta</taxon>
        <taxon>Spermatophyta</taxon>
        <taxon>Magnoliopsida</taxon>
        <taxon>eudicotyledons</taxon>
        <taxon>Gunneridae</taxon>
        <taxon>Pentapetalae</taxon>
        <taxon>asterids</taxon>
        <taxon>lamiids</taxon>
        <taxon>Solanales</taxon>
        <taxon>Convolvulaceae</taxon>
        <taxon>Cuscuteae</taxon>
        <taxon>Cuscuta</taxon>
        <taxon>Cuscuta subgen. Grammica</taxon>
        <taxon>Cuscuta sect. Cleistogrammica</taxon>
    </lineage>
</organism>
<dbReference type="GO" id="GO:0042555">
    <property type="term" value="C:MCM complex"/>
    <property type="evidence" value="ECO:0007669"/>
    <property type="project" value="TreeGrafter"/>
</dbReference>
<dbReference type="AlphaFoldDB" id="A0A484LBF4"/>
<dbReference type="GO" id="GO:0005524">
    <property type="term" value="F:ATP binding"/>
    <property type="evidence" value="ECO:0007669"/>
    <property type="project" value="UniProtKB-KW"/>
</dbReference>
<dbReference type="PANTHER" id="PTHR11630">
    <property type="entry name" value="DNA REPLICATION LICENSING FACTOR MCM FAMILY MEMBER"/>
    <property type="match status" value="1"/>
</dbReference>
<dbReference type="InterPro" id="IPR031327">
    <property type="entry name" value="MCM"/>
</dbReference>
<evidence type="ECO:0000256" key="1">
    <source>
        <dbReference type="ARBA" id="ARBA00004474"/>
    </source>
</evidence>
<dbReference type="GO" id="GO:0017116">
    <property type="term" value="F:single-stranded DNA helicase activity"/>
    <property type="evidence" value="ECO:0007669"/>
    <property type="project" value="TreeGrafter"/>
</dbReference>